<dbReference type="InterPro" id="IPR004087">
    <property type="entry name" value="KH_dom"/>
</dbReference>
<feature type="zinc finger region" description="C3H1-type" evidence="6">
    <location>
        <begin position="124"/>
        <end position="152"/>
    </location>
</feature>
<feature type="compositionally biased region" description="Basic residues" evidence="7">
    <location>
        <begin position="1"/>
        <end position="11"/>
    </location>
</feature>
<dbReference type="PROSITE" id="PS50103">
    <property type="entry name" value="ZF_C3H1"/>
    <property type="match status" value="3"/>
</dbReference>
<dbReference type="InterPro" id="IPR036855">
    <property type="entry name" value="Znf_CCCH_sf"/>
</dbReference>
<dbReference type="GO" id="GO:0003729">
    <property type="term" value="F:mRNA binding"/>
    <property type="evidence" value="ECO:0007669"/>
    <property type="project" value="InterPro"/>
</dbReference>
<dbReference type="Pfam" id="PF00013">
    <property type="entry name" value="KH_1"/>
    <property type="match status" value="1"/>
</dbReference>
<dbReference type="InterPro" id="IPR036612">
    <property type="entry name" value="KH_dom_type_1_sf"/>
</dbReference>
<keyword evidence="2" id="KW-0677">Repeat</keyword>
<dbReference type="CDD" id="cd22464">
    <property type="entry name" value="KH-I_AtC3H36_like"/>
    <property type="match status" value="1"/>
</dbReference>
<dbReference type="Pfam" id="PF00642">
    <property type="entry name" value="zf-CCCH"/>
    <property type="match status" value="2"/>
</dbReference>
<keyword evidence="4 6" id="KW-0862">Zinc</keyword>
<keyword evidence="5" id="KW-0694">RNA-binding</keyword>
<dbReference type="InterPro" id="IPR000571">
    <property type="entry name" value="Znf_CCCH"/>
</dbReference>
<evidence type="ECO:0000256" key="1">
    <source>
        <dbReference type="ARBA" id="ARBA00022723"/>
    </source>
</evidence>
<evidence type="ECO:0000256" key="4">
    <source>
        <dbReference type="ARBA" id="ARBA00022833"/>
    </source>
</evidence>
<proteinExistence type="evidence at transcript level"/>
<dbReference type="Gene3D" id="4.10.1000.10">
    <property type="entry name" value="Zinc finger, CCCH-type"/>
    <property type="match status" value="2"/>
</dbReference>
<feature type="region of interest" description="Disordered" evidence="7">
    <location>
        <begin position="1"/>
        <end position="33"/>
    </location>
</feature>
<dbReference type="SMART" id="SM00356">
    <property type="entry name" value="ZnF_C3H1"/>
    <property type="match status" value="3"/>
</dbReference>
<dbReference type="InterPro" id="IPR004088">
    <property type="entry name" value="KH_dom_type_1"/>
</dbReference>
<feature type="zinc finger region" description="C3H1-type" evidence="6">
    <location>
        <begin position="296"/>
        <end position="323"/>
    </location>
</feature>
<dbReference type="SUPFAM" id="SSF54791">
    <property type="entry name" value="Eukaryotic type KH-domain (KH-domain type I)"/>
    <property type="match status" value="1"/>
</dbReference>
<dbReference type="PANTHER" id="PTHR12547">
    <property type="entry name" value="CCCH ZINC FINGER/TIS11-RELATED"/>
    <property type="match status" value="1"/>
</dbReference>
<accession>B8LN83</accession>
<feature type="domain" description="C3H1-type" evidence="8">
    <location>
        <begin position="59"/>
        <end position="87"/>
    </location>
</feature>
<evidence type="ECO:0000256" key="2">
    <source>
        <dbReference type="ARBA" id="ARBA00022737"/>
    </source>
</evidence>
<evidence type="ECO:0000313" key="9">
    <source>
        <dbReference type="EMBL" id="ABR17113.1"/>
    </source>
</evidence>
<protein>
    <recommendedName>
        <fullName evidence="8">C3H1-type domain-containing protein</fullName>
    </recommendedName>
</protein>
<evidence type="ECO:0000256" key="3">
    <source>
        <dbReference type="ARBA" id="ARBA00022771"/>
    </source>
</evidence>
<keyword evidence="1 6" id="KW-0479">Metal-binding</keyword>
<dbReference type="SMART" id="SM00322">
    <property type="entry name" value="KH"/>
    <property type="match status" value="1"/>
</dbReference>
<dbReference type="PANTHER" id="PTHR12547:SF184">
    <property type="entry name" value="CCCH-TYPE ZN-FINGER PROTEIN"/>
    <property type="match status" value="1"/>
</dbReference>
<dbReference type="InterPro" id="IPR045877">
    <property type="entry name" value="ZFP36-like"/>
</dbReference>
<dbReference type="GO" id="GO:0051252">
    <property type="term" value="P:regulation of RNA metabolic process"/>
    <property type="evidence" value="ECO:0007669"/>
    <property type="project" value="UniProtKB-ARBA"/>
</dbReference>
<dbReference type="GO" id="GO:0010468">
    <property type="term" value="P:regulation of gene expression"/>
    <property type="evidence" value="ECO:0007669"/>
    <property type="project" value="UniProtKB-ARBA"/>
</dbReference>
<dbReference type="SUPFAM" id="SSF90229">
    <property type="entry name" value="CCCH zinc finger"/>
    <property type="match status" value="3"/>
</dbReference>
<dbReference type="Gene3D" id="3.30.1370.10">
    <property type="entry name" value="K Homology domain, type 1"/>
    <property type="match status" value="1"/>
</dbReference>
<dbReference type="Pfam" id="PF14608">
    <property type="entry name" value="zf-CCCH_2"/>
    <property type="match status" value="1"/>
</dbReference>
<feature type="zinc finger region" description="C3H1-type" evidence="6">
    <location>
        <begin position="59"/>
        <end position="87"/>
    </location>
</feature>
<feature type="domain" description="C3H1-type" evidence="8">
    <location>
        <begin position="296"/>
        <end position="323"/>
    </location>
</feature>
<evidence type="ECO:0000256" key="7">
    <source>
        <dbReference type="SAM" id="MobiDB-lite"/>
    </source>
</evidence>
<name>B8LN83_PICSI</name>
<dbReference type="EMBL" id="EF677278">
    <property type="protein sequence ID" value="ABR17113.1"/>
    <property type="molecule type" value="mRNA"/>
</dbReference>
<evidence type="ECO:0000259" key="8">
    <source>
        <dbReference type="PROSITE" id="PS50103"/>
    </source>
</evidence>
<reference evidence="9" key="1">
    <citation type="submission" date="2007-06" db="EMBL/GenBank/DDBJ databases">
        <title>Full length cDNA sequences from Sitka Spruce (Picea sitchensis).</title>
        <authorList>
            <person name="Ralph S.G."/>
            <person name="Chun H.E."/>
            <person name="Liao N."/>
            <person name="Ali J."/>
            <person name="Reid K."/>
            <person name="Kolosova N."/>
            <person name="Cooper N."/>
            <person name="Cullis C."/>
            <person name="Jancsik S."/>
            <person name="Moore R."/>
            <person name="Mayo M."/>
            <person name="Wagner S."/>
            <person name="Holt R.A."/>
            <person name="Jones S.J.M."/>
            <person name="Marra M.A."/>
            <person name="Ritland C.E."/>
            <person name="Ritland K."/>
            <person name="Bohlmann J."/>
        </authorList>
    </citation>
    <scope>NUCLEOTIDE SEQUENCE</scope>
    <source>
        <tissue evidence="9">Green portion of the leader tissue</tissue>
    </source>
</reference>
<keyword evidence="3 6" id="KW-0863">Zinc-finger</keyword>
<dbReference type="FunFam" id="4.10.1000.10:FF:000003">
    <property type="entry name" value="Zinc finger CCCH domain-containing protein"/>
    <property type="match status" value="2"/>
</dbReference>
<evidence type="ECO:0000256" key="6">
    <source>
        <dbReference type="PROSITE-ProRule" id="PRU00723"/>
    </source>
</evidence>
<evidence type="ECO:0000256" key="5">
    <source>
        <dbReference type="PROSITE-ProRule" id="PRU00117"/>
    </source>
</evidence>
<dbReference type="AlphaFoldDB" id="B8LN83"/>
<feature type="domain" description="C3H1-type" evidence="8">
    <location>
        <begin position="124"/>
        <end position="152"/>
    </location>
</feature>
<dbReference type="PROSITE" id="PS50084">
    <property type="entry name" value="KH_TYPE_1"/>
    <property type="match status" value="1"/>
</dbReference>
<organism evidence="9">
    <name type="scientific">Picea sitchensis</name>
    <name type="common">Sitka spruce</name>
    <name type="synonym">Pinus sitchensis</name>
    <dbReference type="NCBI Taxonomy" id="3332"/>
    <lineage>
        <taxon>Eukaryota</taxon>
        <taxon>Viridiplantae</taxon>
        <taxon>Streptophyta</taxon>
        <taxon>Embryophyta</taxon>
        <taxon>Tracheophyta</taxon>
        <taxon>Spermatophyta</taxon>
        <taxon>Pinopsida</taxon>
        <taxon>Pinidae</taxon>
        <taxon>Conifers I</taxon>
        <taxon>Pinales</taxon>
        <taxon>Pinaceae</taxon>
        <taxon>Picea</taxon>
    </lineage>
</organism>
<sequence length="330" mass="34847">MDPFGHARKKARSDAFLNENGGRFNPQESTMFGDGNRFKSGGLTFGSLPEKESLPTGLGSKSKACTKFFSTSGCPYGEGCHFQHHVQGGVNPVTQIPSLGSALGAASKKPVGVLPAEPTLNASNYKTRLCSNYNTGEGCRFGDKCHFAHGEKELAKVNAPAHNLKDDWATGPFGSRFPVGGLDGKPVGRPGYREATPPGMAAAATFGASATAKISVDAALAGPIIGKGGINSKHISRATGAKLAIRDHESDTNLKNIELEGSFDQIKEASAMVRQLIMHTSAVLPAAKQPSFTTNNFKTKLCENYAQGTCTFGDRCHFAHGASELRDNSK</sequence>
<dbReference type="GO" id="GO:0008270">
    <property type="term" value="F:zinc ion binding"/>
    <property type="evidence" value="ECO:0007669"/>
    <property type="project" value="UniProtKB-KW"/>
</dbReference>